<dbReference type="OMA" id="CEMEPES"/>
<name>A0A0N4WCV4_HAEPC</name>
<reference evidence="3" key="1">
    <citation type="submission" date="2017-02" db="UniProtKB">
        <authorList>
            <consortium name="WormBaseParasite"/>
        </authorList>
    </citation>
    <scope>IDENTIFICATION</scope>
</reference>
<dbReference type="WBParaSite" id="HPLM_0000837701-mRNA-1">
    <property type="protein sequence ID" value="HPLM_0000837701-mRNA-1"/>
    <property type="gene ID" value="HPLM_0000837701"/>
</dbReference>
<keyword evidence="2" id="KW-1185">Reference proteome</keyword>
<sequence length="99" mass="11416">MITYLFDCEMEPESTCKSSIHWQESEQPADSLLQGLQSVLRKVYIAEAILFKRLECTSTAKEAEHLQSGLMRLNEVEKSIQLRILHHIRPISPCNSEQE</sequence>
<reference evidence="1 2" key="2">
    <citation type="submission" date="2018-11" db="EMBL/GenBank/DDBJ databases">
        <authorList>
            <consortium name="Pathogen Informatics"/>
        </authorList>
    </citation>
    <scope>NUCLEOTIDE SEQUENCE [LARGE SCALE GENOMIC DNA]</scope>
    <source>
        <strain evidence="1 2">MHpl1</strain>
    </source>
</reference>
<evidence type="ECO:0000313" key="2">
    <source>
        <dbReference type="Proteomes" id="UP000268014"/>
    </source>
</evidence>
<evidence type="ECO:0000313" key="1">
    <source>
        <dbReference type="EMBL" id="VDO34678.1"/>
    </source>
</evidence>
<dbReference type="EMBL" id="UZAF01016846">
    <property type="protein sequence ID" value="VDO34678.1"/>
    <property type="molecule type" value="Genomic_DNA"/>
</dbReference>
<dbReference type="OrthoDB" id="5774641at2759"/>
<dbReference type="Proteomes" id="UP000268014">
    <property type="component" value="Unassembled WGS sequence"/>
</dbReference>
<proteinExistence type="predicted"/>
<organism evidence="3">
    <name type="scientific">Haemonchus placei</name>
    <name type="common">Barber's pole worm</name>
    <dbReference type="NCBI Taxonomy" id="6290"/>
    <lineage>
        <taxon>Eukaryota</taxon>
        <taxon>Metazoa</taxon>
        <taxon>Ecdysozoa</taxon>
        <taxon>Nematoda</taxon>
        <taxon>Chromadorea</taxon>
        <taxon>Rhabditida</taxon>
        <taxon>Rhabditina</taxon>
        <taxon>Rhabditomorpha</taxon>
        <taxon>Strongyloidea</taxon>
        <taxon>Trichostrongylidae</taxon>
        <taxon>Haemonchus</taxon>
    </lineage>
</organism>
<protein>
    <submittedName>
        <fullName evidence="3">Mediator of RNA polymerase II transcription subunit 11</fullName>
    </submittedName>
</protein>
<evidence type="ECO:0000313" key="3">
    <source>
        <dbReference type="WBParaSite" id="HPLM_0000837701-mRNA-1"/>
    </source>
</evidence>
<dbReference type="AlphaFoldDB" id="A0A0N4WCV4"/>
<gene>
    <name evidence="1" type="ORF">HPLM_LOCUS8369</name>
</gene>
<accession>A0A0N4WCV4</accession>